<proteinExistence type="predicted"/>
<sequence length="49" mass="5621">KSAGEEKQKQKDGKSKSAQSLVDELGELWDSEAYDSEYEINKFLQKLNQ</sequence>
<dbReference type="Proteomes" id="UP000011014">
    <property type="component" value="Unassembled WGS sequence"/>
</dbReference>
<feature type="compositionally biased region" description="Basic and acidic residues" evidence="1">
    <location>
        <begin position="1"/>
        <end position="15"/>
    </location>
</feature>
<protein>
    <submittedName>
        <fullName evidence="2">Uncharacterized protein</fullName>
    </submittedName>
</protein>
<name>E4Z753_OIKDI</name>
<reference evidence="2" key="1">
    <citation type="journal article" date="2010" name="Science">
        <title>Plasticity of animal genome architecture unmasked by rapid evolution of a pelagic tunicate.</title>
        <authorList>
            <person name="Denoeud F."/>
            <person name="Henriet S."/>
            <person name="Mungpakdee S."/>
            <person name="Aury J.M."/>
            <person name="Da Silva C."/>
            <person name="Brinkmann H."/>
            <person name="Mikhaleva J."/>
            <person name="Olsen L.C."/>
            <person name="Jubin C."/>
            <person name="Canestro C."/>
            <person name="Bouquet J.M."/>
            <person name="Danks G."/>
            <person name="Poulain J."/>
            <person name="Campsteijn C."/>
            <person name="Adamski M."/>
            <person name="Cross I."/>
            <person name="Yadetie F."/>
            <person name="Muffato M."/>
            <person name="Louis A."/>
            <person name="Butcher S."/>
            <person name="Tsagkogeorga G."/>
            <person name="Konrad A."/>
            <person name="Singh S."/>
            <person name="Jensen M.F."/>
            <person name="Cong E.H."/>
            <person name="Eikeseth-Otteraa H."/>
            <person name="Noel B."/>
            <person name="Anthouard V."/>
            <person name="Porcel B.M."/>
            <person name="Kachouri-Lafond R."/>
            <person name="Nishino A."/>
            <person name="Ugolini M."/>
            <person name="Chourrout P."/>
            <person name="Nishida H."/>
            <person name="Aasland R."/>
            <person name="Huzurbazar S."/>
            <person name="Westhof E."/>
            <person name="Delsuc F."/>
            <person name="Lehrach H."/>
            <person name="Reinhardt R."/>
            <person name="Weissenbach J."/>
            <person name="Roy S.W."/>
            <person name="Artiguenave F."/>
            <person name="Postlethwait J.H."/>
            <person name="Manak J.R."/>
            <person name="Thompson E.M."/>
            <person name="Jaillon O."/>
            <person name="Du Pasquier L."/>
            <person name="Boudinot P."/>
            <person name="Liberles D.A."/>
            <person name="Volff J.N."/>
            <person name="Philippe H."/>
            <person name="Lenhard B."/>
            <person name="Roest Crollius H."/>
            <person name="Wincker P."/>
            <person name="Chourrout D."/>
        </authorList>
    </citation>
    <scope>NUCLEOTIDE SEQUENCE [LARGE SCALE GENOMIC DNA]</scope>
</reference>
<gene>
    <name evidence="2" type="ORF">GSOID_T00028140001</name>
</gene>
<evidence type="ECO:0000256" key="1">
    <source>
        <dbReference type="SAM" id="MobiDB-lite"/>
    </source>
</evidence>
<feature type="region of interest" description="Disordered" evidence="1">
    <location>
        <begin position="1"/>
        <end position="20"/>
    </location>
</feature>
<organism evidence="2">
    <name type="scientific">Oikopleura dioica</name>
    <name type="common">Tunicate</name>
    <dbReference type="NCBI Taxonomy" id="34765"/>
    <lineage>
        <taxon>Eukaryota</taxon>
        <taxon>Metazoa</taxon>
        <taxon>Chordata</taxon>
        <taxon>Tunicata</taxon>
        <taxon>Appendicularia</taxon>
        <taxon>Copelata</taxon>
        <taxon>Oikopleuridae</taxon>
        <taxon>Oikopleura</taxon>
    </lineage>
</organism>
<dbReference type="EMBL" id="FN658347">
    <property type="protein sequence ID" value="CBY43531.1"/>
    <property type="molecule type" value="Genomic_DNA"/>
</dbReference>
<evidence type="ECO:0000313" key="2">
    <source>
        <dbReference type="EMBL" id="CBY43531.1"/>
    </source>
</evidence>
<feature type="non-terminal residue" evidence="2">
    <location>
        <position position="1"/>
    </location>
</feature>
<dbReference type="AlphaFoldDB" id="E4Z753"/>
<accession>E4Z753</accession>